<evidence type="ECO:0000256" key="1">
    <source>
        <dbReference type="SAM" id="MobiDB-lite"/>
    </source>
</evidence>
<keyword evidence="4" id="KW-1185">Reference proteome</keyword>
<sequence length="378" mass="42007">MLLLLSLIFILGPFLALCKNESTLATIVTSSTPRPGPQPYSNGPNLKGTPVKITFSRRTNTPSYDDSDDDSGSDIPDDEHPYGPDDHTPLTVYDFFDSTNYRIECVAARFMLSMRPHNNNPYLPASQWPNFRARGGVANQIAAVMSYQDTCKNCHCSPDGVVIHNTNRRSQIHIPHQKRCNTFLIAQICRTAVGCYCTATLVQPTDIPLTISDAEIQNTLDEIPRGIKKAHEGYVYRHGNGKEFGFTPFDLDPNFILTDTELSLRNGDSPAPPSKMSYSGNRQYLVPGTKEPYYLEGPDSEDSLNSIRARYGSPDLGFLGYKQHSKRDVSGGSSDLGVSVWDESRVLEKRPKYQVSPATKGHSAPEYNTEEPTKTVEF</sequence>
<proteinExistence type="predicted"/>
<organism evidence="3 4">
    <name type="scientific">Arthrobotrys conoides</name>
    <dbReference type="NCBI Taxonomy" id="74498"/>
    <lineage>
        <taxon>Eukaryota</taxon>
        <taxon>Fungi</taxon>
        <taxon>Dikarya</taxon>
        <taxon>Ascomycota</taxon>
        <taxon>Pezizomycotina</taxon>
        <taxon>Orbiliomycetes</taxon>
        <taxon>Orbiliales</taxon>
        <taxon>Orbiliaceae</taxon>
        <taxon>Arthrobotrys</taxon>
    </lineage>
</organism>
<evidence type="ECO:0000256" key="2">
    <source>
        <dbReference type="SAM" id="SignalP"/>
    </source>
</evidence>
<gene>
    <name evidence="3" type="ORF">TWF506_010450</name>
</gene>
<reference evidence="3 4" key="1">
    <citation type="submission" date="2019-10" db="EMBL/GenBank/DDBJ databases">
        <authorList>
            <person name="Palmer J.M."/>
        </authorList>
    </citation>
    <scope>NUCLEOTIDE SEQUENCE [LARGE SCALE GENOMIC DNA]</scope>
    <source>
        <strain evidence="3 4">TWF506</strain>
    </source>
</reference>
<feature type="region of interest" description="Disordered" evidence="1">
    <location>
        <begin position="28"/>
        <end position="86"/>
    </location>
</feature>
<accession>A0AAN8NRI3</accession>
<feature type="compositionally biased region" description="Polar residues" evidence="1">
    <location>
        <begin position="28"/>
        <end position="44"/>
    </location>
</feature>
<dbReference type="AlphaFoldDB" id="A0AAN8NRI3"/>
<feature type="chain" id="PRO_5042848395" evidence="2">
    <location>
        <begin position="19"/>
        <end position="378"/>
    </location>
</feature>
<evidence type="ECO:0000313" key="3">
    <source>
        <dbReference type="EMBL" id="KAK6508356.1"/>
    </source>
</evidence>
<feature type="signal peptide" evidence="2">
    <location>
        <begin position="1"/>
        <end position="18"/>
    </location>
</feature>
<keyword evidence="2" id="KW-0732">Signal</keyword>
<comment type="caution">
    <text evidence="3">The sequence shown here is derived from an EMBL/GenBank/DDBJ whole genome shotgun (WGS) entry which is preliminary data.</text>
</comment>
<evidence type="ECO:0000313" key="4">
    <source>
        <dbReference type="Proteomes" id="UP001307849"/>
    </source>
</evidence>
<protein>
    <submittedName>
        <fullName evidence="3">Uncharacterized protein</fullName>
    </submittedName>
</protein>
<name>A0AAN8NRI3_9PEZI</name>
<dbReference type="Proteomes" id="UP001307849">
    <property type="component" value="Unassembled WGS sequence"/>
</dbReference>
<feature type="region of interest" description="Disordered" evidence="1">
    <location>
        <begin position="349"/>
        <end position="378"/>
    </location>
</feature>
<dbReference type="EMBL" id="JAVHJM010000008">
    <property type="protein sequence ID" value="KAK6508356.1"/>
    <property type="molecule type" value="Genomic_DNA"/>
</dbReference>
<feature type="compositionally biased region" description="Acidic residues" evidence="1">
    <location>
        <begin position="65"/>
        <end position="77"/>
    </location>
</feature>